<dbReference type="Proteomes" id="UP001500567">
    <property type="component" value="Unassembled WGS sequence"/>
</dbReference>
<protein>
    <recommendedName>
        <fullName evidence="4">Lipoprotein</fullName>
    </recommendedName>
</protein>
<evidence type="ECO:0000256" key="1">
    <source>
        <dbReference type="SAM" id="SignalP"/>
    </source>
</evidence>
<sequence length="246" mass="28291">MSFSFRGTPALFATASLLMLLVVGCQNESEPGPEAGTDYYPLVVGDYRVFAVVDSVWVNYQLQPVNRFQFRERLTEKITDASGQPAYRLVRSRRTLPTDTWRDDSVMVIRADDKTLQLTRNNRRTVELVFPVRPEHSWNRDAFNSRDTIVAENRQYLRVGKVFETRANNQPVRYENTLTTEDVEAVAFDDGVFNVAKYRQVYAKGSGPVYRMRRRLAYCNGGTCDPDRIFQGQIRREALLEKGNTP</sequence>
<dbReference type="PROSITE" id="PS51257">
    <property type="entry name" value="PROKAR_LIPOPROTEIN"/>
    <property type="match status" value="1"/>
</dbReference>
<proteinExistence type="predicted"/>
<feature type="signal peptide" evidence="1">
    <location>
        <begin position="1"/>
        <end position="28"/>
    </location>
</feature>
<accession>A0ABP7S7U2</accession>
<comment type="caution">
    <text evidence="2">The sequence shown here is derived from an EMBL/GenBank/DDBJ whole genome shotgun (WGS) entry which is preliminary data.</text>
</comment>
<evidence type="ECO:0000313" key="2">
    <source>
        <dbReference type="EMBL" id="GAA4007932.1"/>
    </source>
</evidence>
<keyword evidence="3" id="KW-1185">Reference proteome</keyword>
<dbReference type="EMBL" id="BAABDJ010000015">
    <property type="protein sequence ID" value="GAA4007932.1"/>
    <property type="molecule type" value="Genomic_DNA"/>
</dbReference>
<evidence type="ECO:0008006" key="4">
    <source>
        <dbReference type="Google" id="ProtNLM"/>
    </source>
</evidence>
<evidence type="ECO:0000313" key="3">
    <source>
        <dbReference type="Proteomes" id="UP001500567"/>
    </source>
</evidence>
<gene>
    <name evidence="2" type="ORF">GCM10022408_20070</name>
</gene>
<organism evidence="2 3">
    <name type="scientific">Hymenobacter fastidiosus</name>
    <dbReference type="NCBI Taxonomy" id="486264"/>
    <lineage>
        <taxon>Bacteria</taxon>
        <taxon>Pseudomonadati</taxon>
        <taxon>Bacteroidota</taxon>
        <taxon>Cytophagia</taxon>
        <taxon>Cytophagales</taxon>
        <taxon>Hymenobacteraceae</taxon>
        <taxon>Hymenobacter</taxon>
    </lineage>
</organism>
<dbReference type="RefSeq" id="WP_345072734.1">
    <property type="nucleotide sequence ID" value="NZ_BAABDJ010000015.1"/>
</dbReference>
<keyword evidence="1" id="KW-0732">Signal</keyword>
<reference evidence="3" key="1">
    <citation type="journal article" date="2019" name="Int. J. Syst. Evol. Microbiol.">
        <title>The Global Catalogue of Microorganisms (GCM) 10K type strain sequencing project: providing services to taxonomists for standard genome sequencing and annotation.</title>
        <authorList>
            <consortium name="The Broad Institute Genomics Platform"/>
            <consortium name="The Broad Institute Genome Sequencing Center for Infectious Disease"/>
            <person name="Wu L."/>
            <person name="Ma J."/>
        </authorList>
    </citation>
    <scope>NUCLEOTIDE SEQUENCE [LARGE SCALE GENOMIC DNA]</scope>
    <source>
        <strain evidence="3">JCM 17224</strain>
    </source>
</reference>
<feature type="chain" id="PRO_5047007432" description="Lipoprotein" evidence="1">
    <location>
        <begin position="29"/>
        <end position="246"/>
    </location>
</feature>
<name>A0ABP7S7U2_9BACT</name>